<dbReference type="Proteomes" id="UP001059480">
    <property type="component" value="Unassembled WGS sequence"/>
</dbReference>
<reference evidence="1" key="3">
    <citation type="journal article" date="2023" name="Microbiol. Resour. Announc.">
        <title>Draft Genome Sequence of Granulicatella sp. Strain S8, Isolated from a Marine Fish, Seriola quinqueradiata.</title>
        <authorList>
            <person name="Lee M."/>
            <person name="Farooq A."/>
            <person name="Jeong J.B."/>
            <person name="Jung M.Y."/>
        </authorList>
    </citation>
    <scope>NUCLEOTIDE SEQUENCE</scope>
    <source>
        <strain evidence="1">S8</strain>
    </source>
</reference>
<organism evidence="1 2">
    <name type="scientific">Granulicatella seriolae</name>
    <dbReference type="NCBI Taxonomy" id="2967226"/>
    <lineage>
        <taxon>Bacteria</taxon>
        <taxon>Bacillati</taxon>
        <taxon>Bacillota</taxon>
        <taxon>Bacilli</taxon>
        <taxon>Lactobacillales</taxon>
        <taxon>Carnobacteriaceae</taxon>
        <taxon>Granulicatella</taxon>
    </lineage>
</organism>
<dbReference type="EMBL" id="JANHNZ010000005">
    <property type="protein sequence ID" value="MCQ9210112.1"/>
    <property type="molecule type" value="Genomic_DNA"/>
</dbReference>
<dbReference type="PROSITE" id="PS51257">
    <property type="entry name" value="PROKAR_LIPOPROTEIN"/>
    <property type="match status" value="1"/>
</dbReference>
<reference evidence="1" key="1">
    <citation type="submission" date="2022-07" db="EMBL/GenBank/DDBJ databases">
        <authorList>
            <person name="Jung M.-Y."/>
            <person name="Lee M."/>
        </authorList>
    </citation>
    <scope>NUCLEOTIDE SEQUENCE</scope>
    <source>
        <strain evidence="1">S8</strain>
    </source>
</reference>
<comment type="caution">
    <text evidence="1">The sequence shown here is derived from an EMBL/GenBank/DDBJ whole genome shotgun (WGS) entry which is preliminary data.</text>
</comment>
<proteinExistence type="predicted"/>
<evidence type="ECO:0000313" key="1">
    <source>
        <dbReference type="EMBL" id="MCQ9210112.1"/>
    </source>
</evidence>
<evidence type="ECO:0000313" key="2">
    <source>
        <dbReference type="Proteomes" id="UP001059480"/>
    </source>
</evidence>
<evidence type="ECO:0008006" key="3">
    <source>
        <dbReference type="Google" id="ProtNLM"/>
    </source>
</evidence>
<gene>
    <name evidence="1" type="ORF">NPA36_06065</name>
</gene>
<accession>A0ABT1WNK6</accession>
<sequence length="240" mass="26766">MDWKVIKKGFVMLGLAVGLTACGKALTSVEFQAEITGEMNRLNSYHILVTLADYKTEDTTKSAPAIPESETIANAVFIADNGGNGTRIDKVNGAVKNQMEVIADASKGMIRYHQNPWEETVTPISSLMNIVIYPYRTIAQFTQAISSDVEWKVEQSGYRMRFQGSNEKVRSALENVLAIQLPESTNIELDMLASKETHRIESVHIKTIQALEDKKTSQIKEIVIQYNGFDQQEPLALPKN</sequence>
<dbReference type="RefSeq" id="WP_256945228.1">
    <property type="nucleotide sequence ID" value="NZ_JANHNZ010000005.1"/>
</dbReference>
<protein>
    <recommendedName>
        <fullName evidence="3">Lipoprotein</fullName>
    </recommendedName>
</protein>
<name>A0ABT1WNK6_9LACT</name>
<reference evidence="1" key="2">
    <citation type="journal article" date="2023" name="Curr. Microbiol.">
        <title>Granulicatella seriolae sp. nov., a Novel Facultative Anaerobe Isolated from Yellowtail Marine Fish.</title>
        <authorList>
            <person name="Lee M."/>
            <person name="Choi Y.J."/>
            <person name="Farooq A."/>
            <person name="Jeong J.B."/>
            <person name="Jung M.Y."/>
        </authorList>
    </citation>
    <scope>NUCLEOTIDE SEQUENCE</scope>
    <source>
        <strain evidence="1">S8</strain>
    </source>
</reference>
<keyword evidence="2" id="KW-1185">Reference proteome</keyword>